<dbReference type="InterPro" id="IPR027417">
    <property type="entry name" value="P-loop_NTPase"/>
</dbReference>
<dbReference type="AlphaFoldDB" id="A0ABD5NLD4"/>
<sequence length="371" mass="40870">MSGGYDAADLSDKIREGDVEANIGAVLADEKPVGNIMLTAERAGLDETSPLVAMLDRTSQSDMLRRARQHGHVPSMNAATGLSESRTDATGYERLVREIKKPASQTLIKGPKGSGKTTKATDLIRELYRDLDGELAVFTNVKMRGMDDLDAVTFGEMVSELLEWNRDTSGEKVALLDEISTTLNAHANPGGDVRRTVSRFINALRKGDGGSTRLLLIGHEHDTDVAAIIREQSDLVIRADGKIDDGLIDCVTVFDGWKAYLQEDKWFAVRGLLDVPDGSPWKVPTNYFAHFELDLDAPEEQIQRGRLIEDWEQYQDGHETDGGTDTGRVSCCGVKANGDDCNSLTDHESGFCAYHREQWDGEPDERLQEAD</sequence>
<dbReference type="Gene3D" id="3.40.50.300">
    <property type="entry name" value="P-loop containing nucleotide triphosphate hydrolases"/>
    <property type="match status" value="1"/>
</dbReference>
<dbReference type="GeneID" id="73903258"/>
<feature type="domain" description="ATPase AAA-type core" evidence="1">
    <location>
        <begin position="107"/>
        <end position="223"/>
    </location>
</feature>
<dbReference type="SUPFAM" id="SSF52540">
    <property type="entry name" value="P-loop containing nucleoside triphosphate hydrolases"/>
    <property type="match status" value="1"/>
</dbReference>
<organism evidence="2 3">
    <name type="scientific">Halovivax cerinus</name>
    <dbReference type="NCBI Taxonomy" id="1487865"/>
    <lineage>
        <taxon>Archaea</taxon>
        <taxon>Methanobacteriati</taxon>
        <taxon>Methanobacteriota</taxon>
        <taxon>Stenosarchaea group</taxon>
        <taxon>Halobacteria</taxon>
        <taxon>Halobacteriales</taxon>
        <taxon>Natrialbaceae</taxon>
        <taxon>Halovivax</taxon>
    </lineage>
</organism>
<proteinExistence type="predicted"/>
<dbReference type="RefSeq" id="WP_256530570.1">
    <property type="nucleotide sequence ID" value="NZ_CP101824.1"/>
</dbReference>
<dbReference type="InterPro" id="IPR003959">
    <property type="entry name" value="ATPase_AAA_core"/>
</dbReference>
<dbReference type="Pfam" id="PF00004">
    <property type="entry name" value="AAA"/>
    <property type="match status" value="1"/>
</dbReference>
<protein>
    <submittedName>
        <fullName evidence="2">AAA family ATPase</fullName>
    </submittedName>
</protein>
<accession>A0ABD5NLD4</accession>
<gene>
    <name evidence="2" type="ORF">ACFOUR_05770</name>
</gene>
<name>A0ABD5NLD4_9EURY</name>
<reference evidence="2 3" key="1">
    <citation type="journal article" date="2019" name="Int. J. Syst. Evol. Microbiol.">
        <title>The Global Catalogue of Microorganisms (GCM) 10K type strain sequencing project: providing services to taxonomists for standard genome sequencing and annotation.</title>
        <authorList>
            <consortium name="The Broad Institute Genomics Platform"/>
            <consortium name="The Broad Institute Genome Sequencing Center for Infectious Disease"/>
            <person name="Wu L."/>
            <person name="Ma J."/>
        </authorList>
    </citation>
    <scope>NUCLEOTIDE SEQUENCE [LARGE SCALE GENOMIC DNA]</scope>
    <source>
        <strain evidence="2 3">IBRC-M 10256</strain>
    </source>
</reference>
<dbReference type="EMBL" id="JBHSAQ010000002">
    <property type="protein sequence ID" value="MFC3957879.1"/>
    <property type="molecule type" value="Genomic_DNA"/>
</dbReference>
<evidence type="ECO:0000313" key="3">
    <source>
        <dbReference type="Proteomes" id="UP001595846"/>
    </source>
</evidence>
<evidence type="ECO:0000313" key="2">
    <source>
        <dbReference type="EMBL" id="MFC3957879.1"/>
    </source>
</evidence>
<dbReference type="Proteomes" id="UP001595846">
    <property type="component" value="Unassembled WGS sequence"/>
</dbReference>
<evidence type="ECO:0000259" key="1">
    <source>
        <dbReference type="Pfam" id="PF00004"/>
    </source>
</evidence>
<keyword evidence="3" id="KW-1185">Reference proteome</keyword>
<comment type="caution">
    <text evidence="2">The sequence shown here is derived from an EMBL/GenBank/DDBJ whole genome shotgun (WGS) entry which is preliminary data.</text>
</comment>